<organism evidence="2 3">
    <name type="scientific">Plasmodium cynomolgi (strain B)</name>
    <dbReference type="NCBI Taxonomy" id="1120755"/>
    <lineage>
        <taxon>Eukaryota</taxon>
        <taxon>Sar</taxon>
        <taxon>Alveolata</taxon>
        <taxon>Apicomplexa</taxon>
        <taxon>Aconoidasida</taxon>
        <taxon>Haemosporida</taxon>
        <taxon>Plasmodiidae</taxon>
        <taxon>Plasmodium</taxon>
        <taxon>Plasmodium (Plasmodium)</taxon>
    </lineage>
</organism>
<gene>
    <name evidence="2" type="ORF">PCYB_007560</name>
</gene>
<protein>
    <submittedName>
        <fullName evidence="2">Uncharacterized protein</fullName>
    </submittedName>
</protein>
<sequence>MNFFGNIFSDDHDGSLGNGDSRQGVGGKQTRLYKEANKIDLLRKNEFYKSILSEAFNAQEENILHLVLSHPMSSVLDEQDGRTVSGMRGGMNSGVSNRGDRSPNNHNDTAFRTNLEDAKKIQECTHQLLINEKAKVKTGKAKKRILYE</sequence>
<dbReference type="AlphaFoldDB" id="K6VKQ5"/>
<dbReference type="KEGG" id="pcy:PCYB_007560"/>
<proteinExistence type="predicted"/>
<accession>K6VKQ5</accession>
<dbReference type="PhylomeDB" id="K6VKQ5"/>
<feature type="region of interest" description="Disordered" evidence="1">
    <location>
        <begin position="83"/>
        <end position="108"/>
    </location>
</feature>
<dbReference type="Proteomes" id="UP000006319">
    <property type="component" value="Unassembled WGS sequence"/>
</dbReference>
<evidence type="ECO:0000313" key="2">
    <source>
        <dbReference type="EMBL" id="GAB70007.1"/>
    </source>
</evidence>
<dbReference type="OrthoDB" id="46564at2759"/>
<dbReference type="RefSeq" id="XP_004228225.1">
    <property type="nucleotide sequence ID" value="XM_004228177.1"/>
</dbReference>
<dbReference type="VEuPathDB" id="PlasmoDB:PCYB_007560"/>
<dbReference type="EMBL" id="DF158463">
    <property type="protein sequence ID" value="GAB70007.1"/>
    <property type="molecule type" value="Genomic_DNA"/>
</dbReference>
<dbReference type="GeneID" id="14696549"/>
<reference evidence="2 3" key="1">
    <citation type="journal article" date="2012" name="Nat. Genet.">
        <title>Plasmodium cynomolgi genome sequences provide insight into Plasmodium vivax and the monkey malaria clade.</title>
        <authorList>
            <person name="Tachibana S."/>
            <person name="Sullivan S.A."/>
            <person name="Kawai S."/>
            <person name="Nakamura S."/>
            <person name="Kim H.R."/>
            <person name="Goto N."/>
            <person name="Arisue N."/>
            <person name="Palacpac N.M.Q."/>
            <person name="Honma H."/>
            <person name="Yagi M."/>
            <person name="Tougan T."/>
            <person name="Katakai Y."/>
            <person name="Kaneko O."/>
            <person name="Mita T."/>
            <person name="Kita K."/>
            <person name="Yasutomi Y."/>
            <person name="Sutton P.L."/>
            <person name="Shakhbatyan R."/>
            <person name="Horii T."/>
            <person name="Yasunaga T."/>
            <person name="Barnwell J.W."/>
            <person name="Escalante A.A."/>
            <person name="Carlton J.M."/>
            <person name="Tanabe K."/>
        </authorList>
    </citation>
    <scope>NUCLEOTIDE SEQUENCE [LARGE SCALE GENOMIC DNA]</scope>
    <source>
        <strain evidence="2 3">B</strain>
    </source>
</reference>
<evidence type="ECO:0000313" key="3">
    <source>
        <dbReference type="Proteomes" id="UP000006319"/>
    </source>
</evidence>
<name>K6VKQ5_PLACD</name>
<keyword evidence="3" id="KW-1185">Reference proteome</keyword>
<evidence type="ECO:0000256" key="1">
    <source>
        <dbReference type="SAM" id="MobiDB-lite"/>
    </source>
</evidence>